<evidence type="ECO:0000313" key="2">
    <source>
        <dbReference type="Proteomes" id="UP000823388"/>
    </source>
</evidence>
<proteinExistence type="predicted"/>
<dbReference type="Proteomes" id="UP000823388">
    <property type="component" value="Chromosome 2K"/>
</dbReference>
<comment type="caution">
    <text evidence="1">The sequence shown here is derived from an EMBL/GenBank/DDBJ whole genome shotgun (WGS) entry which is preliminary data.</text>
</comment>
<reference evidence="1" key="1">
    <citation type="submission" date="2020-05" db="EMBL/GenBank/DDBJ databases">
        <title>WGS assembly of Panicum virgatum.</title>
        <authorList>
            <person name="Lovell J.T."/>
            <person name="Jenkins J."/>
            <person name="Shu S."/>
            <person name="Juenger T.E."/>
            <person name="Schmutz J."/>
        </authorList>
    </citation>
    <scope>NUCLEOTIDE SEQUENCE</scope>
    <source>
        <strain evidence="1">AP13</strain>
    </source>
</reference>
<accession>A0A8T0WNA6</accession>
<protein>
    <submittedName>
        <fullName evidence="1">Uncharacterized protein</fullName>
    </submittedName>
</protein>
<name>A0A8T0WNA6_PANVG</name>
<dbReference type="EMBL" id="CM029039">
    <property type="protein sequence ID" value="KAG2647196.1"/>
    <property type="molecule type" value="Genomic_DNA"/>
</dbReference>
<keyword evidence="2" id="KW-1185">Reference proteome</keyword>
<gene>
    <name evidence="1" type="ORF">PVAP13_2KG565700</name>
</gene>
<dbReference type="AlphaFoldDB" id="A0A8T0WNA6"/>
<evidence type="ECO:0000313" key="1">
    <source>
        <dbReference type="EMBL" id="KAG2647196.1"/>
    </source>
</evidence>
<organism evidence="1 2">
    <name type="scientific">Panicum virgatum</name>
    <name type="common">Blackwell switchgrass</name>
    <dbReference type="NCBI Taxonomy" id="38727"/>
    <lineage>
        <taxon>Eukaryota</taxon>
        <taxon>Viridiplantae</taxon>
        <taxon>Streptophyta</taxon>
        <taxon>Embryophyta</taxon>
        <taxon>Tracheophyta</taxon>
        <taxon>Spermatophyta</taxon>
        <taxon>Magnoliopsida</taxon>
        <taxon>Liliopsida</taxon>
        <taxon>Poales</taxon>
        <taxon>Poaceae</taxon>
        <taxon>PACMAD clade</taxon>
        <taxon>Panicoideae</taxon>
        <taxon>Panicodae</taxon>
        <taxon>Paniceae</taxon>
        <taxon>Panicinae</taxon>
        <taxon>Panicum</taxon>
        <taxon>Panicum sect. Hiantes</taxon>
    </lineage>
</organism>
<sequence length="157" mass="16885">MDAEQYQCKNLPTSSMEVGGIRSIDVLIFFIRFFLPQTSAVDPVAWLHGTPASPAERRREEIILGFEAYCWALCSYRAGDARPSEPARTDSGAGVFKDAVKVSGARATTRGCYSSEIVMTMEAMAADGVDALSVSVDRGRCADATAYNKDGADAIES</sequence>